<proteinExistence type="predicted"/>
<name>A0ABU7JJ78_9GAMM</name>
<evidence type="ECO:0000256" key="1">
    <source>
        <dbReference type="SAM" id="Phobius"/>
    </source>
</evidence>
<keyword evidence="1" id="KW-0472">Membrane</keyword>
<feature type="transmembrane region" description="Helical" evidence="1">
    <location>
        <begin position="12"/>
        <end position="34"/>
    </location>
</feature>
<reference evidence="2 3" key="1">
    <citation type="submission" date="2023-06" db="EMBL/GenBank/DDBJ databases">
        <title>Alkalimonas sp., MEB004 an alkaliphilic bacterium isolated from Lonar Lake, India.</title>
        <authorList>
            <person name="Joshi A."/>
            <person name="Thite S."/>
        </authorList>
    </citation>
    <scope>NUCLEOTIDE SEQUENCE [LARGE SCALE GENOMIC DNA]</scope>
    <source>
        <strain evidence="2 3">MEB004</strain>
    </source>
</reference>
<comment type="caution">
    <text evidence="2">The sequence shown here is derived from an EMBL/GenBank/DDBJ whole genome shotgun (WGS) entry which is preliminary data.</text>
</comment>
<sequence>MKVMNKRVKGQGMTEYIIIVALIAVAAIGVYSFFGETIRNQVAGLSAEVSGQNSATQIQQAQNAANSADGVANQNYNLGTYNEGANQGGGGGGD</sequence>
<keyword evidence="1" id="KW-1133">Transmembrane helix</keyword>
<dbReference type="Proteomes" id="UP001339167">
    <property type="component" value="Unassembled WGS sequence"/>
</dbReference>
<evidence type="ECO:0000313" key="2">
    <source>
        <dbReference type="EMBL" id="MEE2025759.1"/>
    </source>
</evidence>
<protein>
    <submittedName>
        <fullName evidence="2">Pilus assembly protein</fullName>
    </submittedName>
</protein>
<gene>
    <name evidence="2" type="ORF">QWF21_16090</name>
</gene>
<dbReference type="EMBL" id="JAUGZK010000016">
    <property type="protein sequence ID" value="MEE2025759.1"/>
    <property type="molecule type" value="Genomic_DNA"/>
</dbReference>
<organism evidence="2 3">
    <name type="scientific">Alkalimonas mucilaginosa</name>
    <dbReference type="NCBI Taxonomy" id="3057676"/>
    <lineage>
        <taxon>Bacteria</taxon>
        <taxon>Pseudomonadati</taxon>
        <taxon>Pseudomonadota</taxon>
        <taxon>Gammaproteobacteria</taxon>
        <taxon>Alkalimonas</taxon>
    </lineage>
</organism>
<keyword evidence="1" id="KW-0812">Transmembrane</keyword>
<evidence type="ECO:0000313" key="3">
    <source>
        <dbReference type="Proteomes" id="UP001339167"/>
    </source>
</evidence>
<accession>A0ABU7JJ78</accession>
<keyword evidence="3" id="KW-1185">Reference proteome</keyword>